<dbReference type="PANTHER" id="PTHR48063:SF98">
    <property type="entry name" value="LRR RECEPTOR-LIKE SERINE_THREONINE-PROTEIN KINASE FLS2"/>
    <property type="match status" value="1"/>
</dbReference>
<dbReference type="GO" id="GO:0005886">
    <property type="term" value="C:plasma membrane"/>
    <property type="evidence" value="ECO:0007669"/>
    <property type="project" value="UniProtKB-SubCell"/>
</dbReference>
<comment type="subcellular location">
    <subcellularLocation>
        <location evidence="1">Cell membrane</location>
        <topology evidence="1">Single-pass type I membrane protein</topology>
    </subcellularLocation>
</comment>
<dbReference type="Pfam" id="PF13855">
    <property type="entry name" value="LRR_8"/>
    <property type="match status" value="3"/>
</dbReference>
<comment type="similarity">
    <text evidence="2">Belongs to the RLP family.</text>
</comment>
<evidence type="ECO:0000256" key="7">
    <source>
        <dbReference type="ARBA" id="ARBA00022737"/>
    </source>
</evidence>
<dbReference type="InterPro" id="IPR001611">
    <property type="entry name" value="Leu-rich_rpt"/>
</dbReference>
<keyword evidence="4" id="KW-0433">Leucine-rich repeat</keyword>
<proteinExistence type="inferred from homology"/>
<dbReference type="SMART" id="SM00369">
    <property type="entry name" value="LRR_TYP"/>
    <property type="match status" value="7"/>
</dbReference>
<dbReference type="SUPFAM" id="SSF52047">
    <property type="entry name" value="RNI-like"/>
    <property type="match status" value="1"/>
</dbReference>
<evidence type="ECO:0000256" key="9">
    <source>
        <dbReference type="ARBA" id="ARBA00023136"/>
    </source>
</evidence>
<evidence type="ECO:0000256" key="12">
    <source>
        <dbReference type="SAM" id="MobiDB-lite"/>
    </source>
</evidence>
<evidence type="ECO:0000313" key="14">
    <source>
        <dbReference type="EMBL" id="KOM55764.1"/>
    </source>
</evidence>
<dbReference type="OMA" id="FEMSCEN"/>
<reference evidence="15" key="1">
    <citation type="journal article" date="2015" name="Proc. Natl. Acad. Sci. U.S.A.">
        <title>Genome sequencing of adzuki bean (Vigna angularis) provides insight into high starch and low fat accumulation and domestication.</title>
        <authorList>
            <person name="Yang K."/>
            <person name="Tian Z."/>
            <person name="Chen C."/>
            <person name="Luo L."/>
            <person name="Zhao B."/>
            <person name="Wang Z."/>
            <person name="Yu L."/>
            <person name="Li Y."/>
            <person name="Sun Y."/>
            <person name="Li W."/>
            <person name="Chen Y."/>
            <person name="Li Y."/>
            <person name="Zhang Y."/>
            <person name="Ai D."/>
            <person name="Zhao J."/>
            <person name="Shang C."/>
            <person name="Ma Y."/>
            <person name="Wu B."/>
            <person name="Wang M."/>
            <person name="Gao L."/>
            <person name="Sun D."/>
            <person name="Zhang P."/>
            <person name="Guo F."/>
            <person name="Wang W."/>
            <person name="Li Y."/>
            <person name="Wang J."/>
            <person name="Varshney R.K."/>
            <person name="Wang J."/>
            <person name="Ling H.Q."/>
            <person name="Wan P."/>
        </authorList>
    </citation>
    <scope>NUCLEOTIDE SEQUENCE</scope>
    <source>
        <strain evidence="15">cv. Jingnong 6</strain>
    </source>
</reference>
<feature type="compositionally biased region" description="Basic and acidic residues" evidence="12">
    <location>
        <begin position="17"/>
        <end position="53"/>
    </location>
</feature>
<feature type="compositionally biased region" description="Polar residues" evidence="12">
    <location>
        <begin position="1"/>
        <end position="10"/>
    </location>
</feature>
<keyword evidence="3" id="KW-1003">Cell membrane</keyword>
<dbReference type="InterPro" id="IPR003591">
    <property type="entry name" value="Leu-rich_rpt_typical-subtyp"/>
</dbReference>
<keyword evidence="6" id="KW-0732">Signal</keyword>
<keyword evidence="7" id="KW-0677">Repeat</keyword>
<dbReference type="PROSITE" id="PS51450">
    <property type="entry name" value="LRR"/>
    <property type="match status" value="2"/>
</dbReference>
<feature type="transmembrane region" description="Helical" evidence="13">
    <location>
        <begin position="1067"/>
        <end position="1088"/>
    </location>
</feature>
<evidence type="ECO:0000313" key="15">
    <source>
        <dbReference type="Proteomes" id="UP000053144"/>
    </source>
</evidence>
<evidence type="ECO:0000256" key="13">
    <source>
        <dbReference type="SAM" id="Phobius"/>
    </source>
</evidence>
<keyword evidence="11" id="KW-0325">Glycoprotein</keyword>
<dbReference type="PANTHER" id="PTHR48063">
    <property type="entry name" value="LRR RECEPTOR-LIKE KINASE"/>
    <property type="match status" value="1"/>
</dbReference>
<dbReference type="AlphaFoldDB" id="A0A0L9VLZ2"/>
<dbReference type="Gramene" id="KOM55764">
    <property type="protein sequence ID" value="KOM55764"/>
    <property type="gene ID" value="LR48_Vigan10g165600"/>
</dbReference>
<accession>A0A0L9VLZ2</accession>
<evidence type="ECO:0000256" key="4">
    <source>
        <dbReference type="ARBA" id="ARBA00022614"/>
    </source>
</evidence>
<dbReference type="InterPro" id="IPR032675">
    <property type="entry name" value="LRR_dom_sf"/>
</dbReference>
<dbReference type="STRING" id="3914.A0A0L9VLZ2"/>
<keyword evidence="9 13" id="KW-0472">Membrane</keyword>
<evidence type="ECO:0000256" key="5">
    <source>
        <dbReference type="ARBA" id="ARBA00022692"/>
    </source>
</evidence>
<feature type="region of interest" description="Disordered" evidence="12">
    <location>
        <begin position="1"/>
        <end position="72"/>
    </location>
</feature>
<evidence type="ECO:0000256" key="11">
    <source>
        <dbReference type="ARBA" id="ARBA00023180"/>
    </source>
</evidence>
<evidence type="ECO:0008006" key="16">
    <source>
        <dbReference type="Google" id="ProtNLM"/>
    </source>
</evidence>
<dbReference type="Proteomes" id="UP000053144">
    <property type="component" value="Chromosome 10"/>
</dbReference>
<dbReference type="Gene3D" id="3.80.10.10">
    <property type="entry name" value="Ribonuclease Inhibitor"/>
    <property type="match status" value="5"/>
</dbReference>
<dbReference type="Pfam" id="PF00560">
    <property type="entry name" value="LRR_1"/>
    <property type="match status" value="5"/>
</dbReference>
<dbReference type="PRINTS" id="PR00019">
    <property type="entry name" value="LEURICHRPT"/>
</dbReference>
<dbReference type="FunFam" id="3.80.10.10:FF:001678">
    <property type="entry name" value="Calmodulin-binding receptor kinase CaMRLK"/>
    <property type="match status" value="1"/>
</dbReference>
<dbReference type="InterPro" id="IPR046956">
    <property type="entry name" value="RLP23-like"/>
</dbReference>
<keyword evidence="10" id="KW-0675">Receptor</keyword>
<evidence type="ECO:0000256" key="2">
    <source>
        <dbReference type="ARBA" id="ARBA00009592"/>
    </source>
</evidence>
<dbReference type="FunFam" id="3.80.10.10:FF:000111">
    <property type="entry name" value="LRR receptor-like serine/threonine-protein kinase ERECTA"/>
    <property type="match status" value="1"/>
</dbReference>
<keyword evidence="5 13" id="KW-0812">Transmembrane</keyword>
<keyword evidence="8 13" id="KW-1133">Transmembrane helix</keyword>
<sequence>MLTKTVQENANVWYHEVPGDRVEDHPPNEMPGDRVEDHPPNEMSGDRIKDHPPNEVPSGRVEDRPPNLTPESSIGKTNACITWADAHITLTGRITNHCGPSKLTWFRGLIHCSLSDHFILSSRPSKFNFSTSLLAFHLSQNTFTSPTVIFQWVTNITSNLVELYLGDNYLEGSVSNHFGMAMNSLEHLDLSYNSFKGDVLKSFMNICTLQSLDMRENNLTEDLPSILHDLSGGCIRYSLQDLYLGGNHITGSLSNLSTFSALKSLDLSINQLNENITEGTKLPFQLESLSISSNLLEGGIPKSFGNACALSTLDMSDNNLSDELSLIIHHLSGCAKYLIKELHLEGNHISGTLPDLSTFSVLKSLDLSFNQLNEKITEGTKLPFQLEYLSIASNYLEGGISKSFGNACALSTLHMRNNNLSDELSTIIHHLSGCTKYSLQELSLEGNQINGTLPDLSTFSALKSLDLSFNRLNEKITEGTKLPFQLKSLSISSNFLEGGIPKSFGNACALSTLEMSDNNLSDELSLIIHHLSGCARYSLEQLYLSMNKISGTLPDLSIFSSLKGLIVDGNMLNGEIHKDIQFPPHLENLDMHWNSLYGVFTDHHFVNVSKLSYLDLSDNSLTLTFTQNWVPPFQLRSIRLRSCMLGPAFPKWLQTQNEFIDLDISNATILDMVPRWFWAKLTLGNIFSIDISNNGLYGIIPNFSEKNIVPELNLASNQFEGPIPPFLRGSESLDLSNNNFSCSRSFICVSGSDETSYELDLSNNHLFGQIPDCWSHFKSLTYLDLSHNKFSGKIPTSLGSLLGLRVLLLRNNNLSGHIPAWIGSKMQELQILSLGSNNFNGIFPLQICYLKSIQILDLSLNNLSGKIPACINNFTSMVNKTFSSGYESPWYILQSDHGGTYEPYLKAFLMWKGSEQIFKTHELFLLRSIDLSSNNFLEEIPMEIENLVELISLNLSRNNFSEKIPSNIGNLKSLEFLDLSRNQFVGSIPQSLAQIDRLTVLDLSHNHLSGVIPTSTQLQSFNISSYEDNLNLCGLPLKKLCNDDGLSQEPQESVIEIHEHSLFDHEFYISMALGFTISFWIVFGSILFNRSWRYAYFKFCNHLIDDIYMVAVKFANCKWSK</sequence>
<evidence type="ECO:0000256" key="3">
    <source>
        <dbReference type="ARBA" id="ARBA00022475"/>
    </source>
</evidence>
<name>A0A0L9VLZ2_PHAAN</name>
<evidence type="ECO:0000256" key="6">
    <source>
        <dbReference type="ARBA" id="ARBA00022729"/>
    </source>
</evidence>
<dbReference type="EMBL" id="CM003380">
    <property type="protein sequence ID" value="KOM55764.1"/>
    <property type="molecule type" value="Genomic_DNA"/>
</dbReference>
<evidence type="ECO:0000256" key="1">
    <source>
        <dbReference type="ARBA" id="ARBA00004251"/>
    </source>
</evidence>
<organism evidence="14 15">
    <name type="scientific">Phaseolus angularis</name>
    <name type="common">Azuki bean</name>
    <name type="synonym">Vigna angularis</name>
    <dbReference type="NCBI Taxonomy" id="3914"/>
    <lineage>
        <taxon>Eukaryota</taxon>
        <taxon>Viridiplantae</taxon>
        <taxon>Streptophyta</taxon>
        <taxon>Embryophyta</taxon>
        <taxon>Tracheophyta</taxon>
        <taxon>Spermatophyta</taxon>
        <taxon>Magnoliopsida</taxon>
        <taxon>eudicotyledons</taxon>
        <taxon>Gunneridae</taxon>
        <taxon>Pentapetalae</taxon>
        <taxon>rosids</taxon>
        <taxon>fabids</taxon>
        <taxon>Fabales</taxon>
        <taxon>Fabaceae</taxon>
        <taxon>Papilionoideae</taxon>
        <taxon>50 kb inversion clade</taxon>
        <taxon>NPAAA clade</taxon>
        <taxon>indigoferoid/millettioid clade</taxon>
        <taxon>Phaseoleae</taxon>
        <taxon>Vigna</taxon>
    </lineage>
</organism>
<evidence type="ECO:0000256" key="10">
    <source>
        <dbReference type="ARBA" id="ARBA00023170"/>
    </source>
</evidence>
<protein>
    <recommendedName>
        <fullName evidence="16">Leucine-rich repeat-containing N-terminal plant-type domain-containing protein</fullName>
    </recommendedName>
</protein>
<evidence type="ECO:0000256" key="8">
    <source>
        <dbReference type="ARBA" id="ARBA00022989"/>
    </source>
</evidence>
<gene>
    <name evidence="14" type="ORF">LR48_Vigan10g165600</name>
</gene>
<dbReference type="SUPFAM" id="SSF52058">
    <property type="entry name" value="L domain-like"/>
    <property type="match status" value="3"/>
</dbReference>